<evidence type="ECO:0000313" key="2">
    <source>
        <dbReference type="Proteomes" id="UP000295606"/>
    </source>
</evidence>
<accession>A0A4R5LEW0</accession>
<dbReference type="EMBL" id="SMOD01000010">
    <property type="protein sequence ID" value="TDG07632.1"/>
    <property type="molecule type" value="Genomic_DNA"/>
</dbReference>
<reference evidence="1 2" key="1">
    <citation type="submission" date="2019-03" db="EMBL/GenBank/DDBJ databases">
        <title>Paraburkholderia sp. isolated from native Mimosa gymnas in Guartela State Park, Brazil.</title>
        <authorList>
            <person name="Paulitsch F."/>
            <person name="Hungria M."/>
            <person name="Delamuta J.R.M."/>
            <person name="Ribeiro R.A."/>
            <person name="Dall'Agnol R."/>
            <person name="Silva J.S.B."/>
        </authorList>
    </citation>
    <scope>NUCLEOTIDE SEQUENCE [LARGE SCALE GENOMIC DNA]</scope>
    <source>
        <strain evidence="1 2">CNPSo 3008</strain>
    </source>
</reference>
<protein>
    <submittedName>
        <fullName evidence="1">Uncharacterized protein</fullName>
    </submittedName>
</protein>
<sequence length="67" mass="7907">MEMFPLVFRHFVSAEIITDVSFLSIVKRLTRKRSPLKPYRNANGFKQPHVSALKHFGEYPPFKICRE</sequence>
<organism evidence="1 2">
    <name type="scientific">Paraburkholderia guartelaensis</name>
    <dbReference type="NCBI Taxonomy" id="2546446"/>
    <lineage>
        <taxon>Bacteria</taxon>
        <taxon>Pseudomonadati</taxon>
        <taxon>Pseudomonadota</taxon>
        <taxon>Betaproteobacteria</taxon>
        <taxon>Burkholderiales</taxon>
        <taxon>Burkholderiaceae</taxon>
        <taxon>Paraburkholderia</taxon>
    </lineage>
</organism>
<gene>
    <name evidence="1" type="ORF">E1N52_15665</name>
</gene>
<dbReference type="AlphaFoldDB" id="A0A4R5LEW0"/>
<name>A0A4R5LEW0_9BURK</name>
<dbReference type="Proteomes" id="UP000295606">
    <property type="component" value="Unassembled WGS sequence"/>
</dbReference>
<proteinExistence type="predicted"/>
<comment type="caution">
    <text evidence="1">The sequence shown here is derived from an EMBL/GenBank/DDBJ whole genome shotgun (WGS) entry which is preliminary data.</text>
</comment>
<evidence type="ECO:0000313" key="1">
    <source>
        <dbReference type="EMBL" id="TDG07632.1"/>
    </source>
</evidence>